<dbReference type="InterPro" id="IPR019734">
    <property type="entry name" value="TPR_rpt"/>
</dbReference>
<name>A0A5C6MC86_9PLAN</name>
<keyword evidence="5" id="KW-1185">Reference proteome</keyword>
<reference evidence="4 5" key="2">
    <citation type="submission" date="2019-08" db="EMBL/GenBank/DDBJ databases">
        <authorList>
            <person name="Henke P."/>
        </authorList>
    </citation>
    <scope>NUCLEOTIDE SEQUENCE [LARGE SCALE GENOMIC DNA]</scope>
    <source>
        <strain evidence="4">Phe10_nw2017</strain>
    </source>
</reference>
<protein>
    <submittedName>
        <fullName evidence="4">Uncharacterized protein</fullName>
    </submittedName>
</protein>
<dbReference type="InterPro" id="IPR050498">
    <property type="entry name" value="Ycf3"/>
</dbReference>
<dbReference type="Gene3D" id="1.25.40.10">
    <property type="entry name" value="Tetratricopeptide repeat domain"/>
    <property type="match status" value="3"/>
</dbReference>
<dbReference type="EMBL" id="SRHE01000047">
    <property type="protein sequence ID" value="TWW11769.1"/>
    <property type="molecule type" value="Genomic_DNA"/>
</dbReference>
<evidence type="ECO:0000313" key="4">
    <source>
        <dbReference type="EMBL" id="TWW11769.1"/>
    </source>
</evidence>
<feature type="repeat" description="TPR" evidence="3">
    <location>
        <begin position="244"/>
        <end position="277"/>
    </location>
</feature>
<dbReference type="Pfam" id="PF00515">
    <property type="entry name" value="TPR_1"/>
    <property type="match status" value="1"/>
</dbReference>
<dbReference type="Proteomes" id="UP000321083">
    <property type="component" value="Unassembled WGS sequence"/>
</dbReference>
<feature type="repeat" description="TPR" evidence="3">
    <location>
        <begin position="142"/>
        <end position="175"/>
    </location>
</feature>
<dbReference type="PANTHER" id="PTHR44858">
    <property type="entry name" value="TETRATRICOPEPTIDE REPEAT PROTEIN 6"/>
    <property type="match status" value="1"/>
</dbReference>
<dbReference type="InterPro" id="IPR013105">
    <property type="entry name" value="TPR_2"/>
</dbReference>
<evidence type="ECO:0000256" key="3">
    <source>
        <dbReference type="PROSITE-ProRule" id="PRU00339"/>
    </source>
</evidence>
<dbReference type="PROSITE" id="PS50005">
    <property type="entry name" value="TPR"/>
    <property type="match status" value="4"/>
</dbReference>
<dbReference type="InterPro" id="IPR011990">
    <property type="entry name" value="TPR-like_helical_dom_sf"/>
</dbReference>
<keyword evidence="1" id="KW-0677">Repeat</keyword>
<evidence type="ECO:0000256" key="2">
    <source>
        <dbReference type="ARBA" id="ARBA00022803"/>
    </source>
</evidence>
<gene>
    <name evidence="4" type="ORF">E3A20_04180</name>
</gene>
<accession>A0A5C6MC86</accession>
<evidence type="ECO:0000256" key="1">
    <source>
        <dbReference type="ARBA" id="ARBA00022737"/>
    </source>
</evidence>
<dbReference type="Pfam" id="PF13432">
    <property type="entry name" value="TPR_16"/>
    <property type="match status" value="1"/>
</dbReference>
<proteinExistence type="predicted"/>
<sequence length="405" mass="44850">MIREAVLSQNGWYADLSTVVFATVFGWDFRAMNNSVNRRLWRVLLCLLLACPAAAEAFQGAPAAADPRVGKRVLVIRHGAPLRTPDATVSSAWLGEVFTVSLVNGEWLWIQEKGGWLWQQETVLYDGAIEELTARVTESPTAENHHLRGVALLAHKQYRKAITDFNESLRKAPKNSGALNNRGKAHYLLGSHPAAIADFTQALAIEPTNVLYLNNRALAYIETAQFSLALADLQSALKLVPDFAEALNNRGIVHQRLQKTNEAVADFTAALKLNPKYVDALGNRAFAYRRSGQYENALADLEQAVQISPLTYEATNDLAWLLSTCPDQRYRQPERALQLAKAACEMTQYQQWNTLDTLAAALAESGQFAEASKWAATAAEKAPEKERARLQGHLEQIVAGKQIRE</sequence>
<dbReference type="Pfam" id="PF07719">
    <property type="entry name" value="TPR_2"/>
    <property type="match status" value="1"/>
</dbReference>
<dbReference type="PANTHER" id="PTHR44858:SF1">
    <property type="entry name" value="UDP-N-ACETYLGLUCOSAMINE--PEPTIDE N-ACETYLGLUCOSAMINYLTRANSFERASE SPINDLY-RELATED"/>
    <property type="match status" value="1"/>
</dbReference>
<comment type="caution">
    <text evidence="4">The sequence shown here is derived from an EMBL/GenBank/DDBJ whole genome shotgun (WGS) entry which is preliminary data.</text>
</comment>
<dbReference type="SMART" id="SM00028">
    <property type="entry name" value="TPR"/>
    <property type="match status" value="6"/>
</dbReference>
<reference evidence="4 5" key="1">
    <citation type="submission" date="2019-08" db="EMBL/GenBank/DDBJ databases">
        <title>100 year-old enigma solved: identification of Planctomyces bekefii, the type genus and species of the phylum Planctomycetes.</title>
        <authorList>
            <person name="Svetlana D.N."/>
            <person name="Overmann J."/>
        </authorList>
    </citation>
    <scope>NUCLEOTIDE SEQUENCE [LARGE SCALE GENOMIC DNA]</scope>
    <source>
        <strain evidence="4">Phe10_nw2017</strain>
    </source>
</reference>
<organism evidence="4 5">
    <name type="scientific">Planctomyces bekefii</name>
    <dbReference type="NCBI Taxonomy" id="1653850"/>
    <lineage>
        <taxon>Bacteria</taxon>
        <taxon>Pseudomonadati</taxon>
        <taxon>Planctomycetota</taxon>
        <taxon>Planctomycetia</taxon>
        <taxon>Planctomycetales</taxon>
        <taxon>Planctomycetaceae</taxon>
        <taxon>Planctomyces</taxon>
    </lineage>
</organism>
<feature type="repeat" description="TPR" evidence="3">
    <location>
        <begin position="176"/>
        <end position="209"/>
    </location>
</feature>
<feature type="repeat" description="TPR" evidence="3">
    <location>
        <begin position="278"/>
        <end position="311"/>
    </location>
</feature>
<dbReference type="SUPFAM" id="SSF48452">
    <property type="entry name" value="TPR-like"/>
    <property type="match status" value="2"/>
</dbReference>
<evidence type="ECO:0000313" key="5">
    <source>
        <dbReference type="Proteomes" id="UP000321083"/>
    </source>
</evidence>
<dbReference type="AlphaFoldDB" id="A0A5C6MC86"/>
<keyword evidence="2 3" id="KW-0802">TPR repeat</keyword>